<dbReference type="AlphaFoldDB" id="A0A5N5QKY9"/>
<dbReference type="Proteomes" id="UP000383932">
    <property type="component" value="Unassembled WGS sequence"/>
</dbReference>
<accession>A0A5N5QKY9</accession>
<evidence type="ECO:0008006" key="4">
    <source>
        <dbReference type="Google" id="ProtNLM"/>
    </source>
</evidence>
<evidence type="ECO:0000313" key="2">
    <source>
        <dbReference type="EMBL" id="KAB5592188.1"/>
    </source>
</evidence>
<comment type="caution">
    <text evidence="2">The sequence shown here is derived from an EMBL/GenBank/DDBJ whole genome shotgun (WGS) entry which is preliminary data.</text>
</comment>
<evidence type="ECO:0000313" key="3">
    <source>
        <dbReference type="Proteomes" id="UP000383932"/>
    </source>
</evidence>
<keyword evidence="3" id="KW-1185">Reference proteome</keyword>
<sequence length="411" mass="46135">MSESEGPGSRNNQLPPPSALSQATSKLTHHPKYYYEDGSVIFLVGNTLFKVYALRLAPDEGVTGHEFEPTMKSILDRSNITSDSPGAGVSNPITLPDDVGVEEFVSLLDIVFGKIGEETYMDVLAAARAPSTKCSDFVSRATDAGFLAARFGMDKLDFWVQSQISLVFSLKKSLDGDFWSRATLLKLISYMEYTRTTKYRHNILAYVRCIISISALSYSDPLDNPKRLASTNACVDLYNGQLPELQRTNSALFGFIFAVVLSAGPRSSTWTKRLTREDRTILYAAYADLTRLRDHPGCKIQWLEDSNKIKDVCSKAGCSRIFTNVWGQTFARYRTLDSLVPLHDIYEIIALPEGRQVFAERCKSLGWDCESQCAQKTLAAIDNSIERLYLWLAKRHKYYTTYVLETPRANP</sequence>
<proteinExistence type="predicted"/>
<dbReference type="OrthoDB" id="3265637at2759"/>
<organism evidence="2 3">
    <name type="scientific">Ceratobasidium theobromae</name>
    <dbReference type="NCBI Taxonomy" id="1582974"/>
    <lineage>
        <taxon>Eukaryota</taxon>
        <taxon>Fungi</taxon>
        <taxon>Dikarya</taxon>
        <taxon>Basidiomycota</taxon>
        <taxon>Agaricomycotina</taxon>
        <taxon>Agaricomycetes</taxon>
        <taxon>Cantharellales</taxon>
        <taxon>Ceratobasidiaceae</taxon>
        <taxon>Ceratobasidium</taxon>
    </lineage>
</organism>
<dbReference type="EMBL" id="SSOP01000074">
    <property type="protein sequence ID" value="KAB5592188.1"/>
    <property type="molecule type" value="Genomic_DNA"/>
</dbReference>
<evidence type="ECO:0000256" key="1">
    <source>
        <dbReference type="SAM" id="MobiDB-lite"/>
    </source>
</evidence>
<feature type="region of interest" description="Disordered" evidence="1">
    <location>
        <begin position="1"/>
        <end position="25"/>
    </location>
</feature>
<protein>
    <recommendedName>
        <fullName evidence="4">BTB domain-containing protein</fullName>
    </recommendedName>
</protein>
<gene>
    <name evidence="2" type="ORF">CTheo_4396</name>
</gene>
<name>A0A5N5QKY9_9AGAM</name>
<reference evidence="2 3" key="1">
    <citation type="journal article" date="2019" name="Fungal Biol. Biotechnol.">
        <title>Draft genome sequence of fastidious pathogen Ceratobasidium theobromae, which causes vascular-streak dieback in Theobroma cacao.</title>
        <authorList>
            <person name="Ali S.S."/>
            <person name="Asman A."/>
            <person name="Shao J."/>
            <person name="Firmansyah A.P."/>
            <person name="Susilo A.W."/>
            <person name="Rosmana A."/>
            <person name="McMahon P."/>
            <person name="Junaid M."/>
            <person name="Guest D."/>
            <person name="Kheng T.Y."/>
            <person name="Meinhardt L.W."/>
            <person name="Bailey B.A."/>
        </authorList>
    </citation>
    <scope>NUCLEOTIDE SEQUENCE [LARGE SCALE GENOMIC DNA]</scope>
    <source>
        <strain evidence="2 3">CT2</strain>
    </source>
</reference>